<accession>A0A974CWF1</accession>
<organism evidence="1 2">
    <name type="scientific">Xenopus laevis</name>
    <name type="common">African clawed frog</name>
    <dbReference type="NCBI Taxonomy" id="8355"/>
    <lineage>
        <taxon>Eukaryota</taxon>
        <taxon>Metazoa</taxon>
        <taxon>Chordata</taxon>
        <taxon>Craniata</taxon>
        <taxon>Vertebrata</taxon>
        <taxon>Euteleostomi</taxon>
        <taxon>Amphibia</taxon>
        <taxon>Batrachia</taxon>
        <taxon>Anura</taxon>
        <taxon>Pipoidea</taxon>
        <taxon>Pipidae</taxon>
        <taxon>Xenopodinae</taxon>
        <taxon>Xenopus</taxon>
        <taxon>Xenopus</taxon>
    </lineage>
</organism>
<reference evidence="2" key="1">
    <citation type="journal article" date="2016" name="Nature">
        <title>Genome evolution in the allotetraploid frog Xenopus laevis.</title>
        <authorList>
            <person name="Session A.M."/>
            <person name="Uno Y."/>
            <person name="Kwon T."/>
            <person name="Chapman J.A."/>
            <person name="Toyoda A."/>
            <person name="Takahashi S."/>
            <person name="Fukui A."/>
            <person name="Hikosaka A."/>
            <person name="Suzuki A."/>
            <person name="Kondo M."/>
            <person name="van Heeringen S.J."/>
            <person name="Quigley I."/>
            <person name="Heinz S."/>
            <person name="Ogino H."/>
            <person name="Ochi H."/>
            <person name="Hellsten U."/>
            <person name="Lyons J.B."/>
            <person name="Simakov O."/>
            <person name="Putnam N."/>
            <person name="Stites J."/>
            <person name="Kuroki Y."/>
            <person name="Tanaka T."/>
            <person name="Michiue T."/>
            <person name="Watanabe M."/>
            <person name="Bogdanovic O."/>
            <person name="Lister R."/>
            <person name="Georgiou G."/>
            <person name="Paranjpe S.S."/>
            <person name="van Kruijsbergen I."/>
            <person name="Shu S."/>
            <person name="Carlson J."/>
            <person name="Kinoshita T."/>
            <person name="Ohta Y."/>
            <person name="Mawaribuchi S."/>
            <person name="Jenkins J."/>
            <person name="Grimwood J."/>
            <person name="Schmutz J."/>
            <person name="Mitros T."/>
            <person name="Mozaffari S.V."/>
            <person name="Suzuki Y."/>
            <person name="Haramoto Y."/>
            <person name="Yamamoto T.S."/>
            <person name="Takagi C."/>
            <person name="Heald R."/>
            <person name="Miller K."/>
            <person name="Haudenschild C."/>
            <person name="Kitzman J."/>
            <person name="Nakayama T."/>
            <person name="Izutsu Y."/>
            <person name="Robert J."/>
            <person name="Fortriede J."/>
            <person name="Burns K."/>
            <person name="Lotay V."/>
            <person name="Karimi K."/>
            <person name="Yasuoka Y."/>
            <person name="Dichmann D.S."/>
            <person name="Flajnik M.F."/>
            <person name="Houston D.W."/>
            <person name="Shendure J."/>
            <person name="DuPasquier L."/>
            <person name="Vize P.D."/>
            <person name="Zorn A.M."/>
            <person name="Ito M."/>
            <person name="Marcotte E.M."/>
            <person name="Wallingford J.B."/>
            <person name="Ito Y."/>
            <person name="Asashima M."/>
            <person name="Ueno N."/>
            <person name="Matsuda Y."/>
            <person name="Veenstra G.J."/>
            <person name="Fujiyama A."/>
            <person name="Harland R.M."/>
            <person name="Taira M."/>
            <person name="Rokhsar D.S."/>
        </authorList>
    </citation>
    <scope>NUCLEOTIDE SEQUENCE [LARGE SCALE GENOMIC DNA]</scope>
    <source>
        <strain evidence="2">J</strain>
    </source>
</reference>
<gene>
    <name evidence="1" type="ORF">XELAEV_18027482mg</name>
</gene>
<evidence type="ECO:0000313" key="2">
    <source>
        <dbReference type="Proteomes" id="UP000694892"/>
    </source>
</evidence>
<dbReference type="AlphaFoldDB" id="A0A974CWF1"/>
<proteinExistence type="predicted"/>
<sequence length="67" mass="7396">MCLFFRVGEKDSCGLNAIARTAFVLENAQCVPYITALKSILKSPKQSKTVKKVRKIGLQHISGNKCL</sequence>
<protein>
    <submittedName>
        <fullName evidence="1">Uncharacterized protein</fullName>
    </submittedName>
</protein>
<evidence type="ECO:0000313" key="1">
    <source>
        <dbReference type="EMBL" id="OCT80668.1"/>
    </source>
</evidence>
<name>A0A974CWF1_XENLA</name>
<dbReference type="Proteomes" id="UP000694892">
    <property type="component" value="Chromosome 5L"/>
</dbReference>
<dbReference type="EMBL" id="CM004474">
    <property type="protein sequence ID" value="OCT80668.1"/>
    <property type="molecule type" value="Genomic_DNA"/>
</dbReference>